<dbReference type="PROSITE" id="PS00175">
    <property type="entry name" value="PG_MUTASE"/>
    <property type="match status" value="1"/>
</dbReference>
<dbReference type="InterPro" id="IPR050275">
    <property type="entry name" value="PGM_Phosphatase"/>
</dbReference>
<dbReference type="SUPFAM" id="SSF53254">
    <property type="entry name" value="Phosphoglycerate mutase-like"/>
    <property type="match status" value="1"/>
</dbReference>
<name>A0A6J7KPX6_9ZZZZ</name>
<organism evidence="1">
    <name type="scientific">freshwater metagenome</name>
    <dbReference type="NCBI Taxonomy" id="449393"/>
    <lineage>
        <taxon>unclassified sequences</taxon>
        <taxon>metagenomes</taxon>
        <taxon>ecological metagenomes</taxon>
    </lineage>
</organism>
<dbReference type="SMART" id="SM00855">
    <property type="entry name" value="PGAM"/>
    <property type="match status" value="1"/>
</dbReference>
<dbReference type="Pfam" id="PF00300">
    <property type="entry name" value="His_Phos_1"/>
    <property type="match status" value="1"/>
</dbReference>
<dbReference type="EMBL" id="CAFBNO010000028">
    <property type="protein sequence ID" value="CAB4955804.1"/>
    <property type="molecule type" value="Genomic_DNA"/>
</dbReference>
<dbReference type="InterPro" id="IPR029033">
    <property type="entry name" value="His_PPase_superfam"/>
</dbReference>
<protein>
    <submittedName>
        <fullName evidence="1">Unannotated protein</fullName>
    </submittedName>
</protein>
<dbReference type="PANTHER" id="PTHR48100">
    <property type="entry name" value="BROAD-SPECIFICITY PHOSPHATASE YOR283W-RELATED"/>
    <property type="match status" value="1"/>
</dbReference>
<dbReference type="CDD" id="cd07067">
    <property type="entry name" value="HP_PGM_like"/>
    <property type="match status" value="1"/>
</dbReference>
<reference evidence="1" key="1">
    <citation type="submission" date="2020-05" db="EMBL/GenBank/DDBJ databases">
        <authorList>
            <person name="Chiriac C."/>
            <person name="Salcher M."/>
            <person name="Ghai R."/>
            <person name="Kavagutti S V."/>
        </authorList>
    </citation>
    <scope>NUCLEOTIDE SEQUENCE</scope>
</reference>
<sequence>MTTTYIGLFRHGQTDWNIDFRLQGTSDIPMNETGLEQVKTATRALASDWEVAITSPLGRAVQTAQIATEYLGLQTALVEPLLLERSFGDAEGMLYEDWRELLAQAAVPGCESIADLETRCHRLLEKLVLEHEGKRVLAVSHGALIRKVLNLVSKNEFPREGERLGNASLSVIAFDGSHWRIEDYRPHTRV</sequence>
<dbReference type="GO" id="GO:0005737">
    <property type="term" value="C:cytoplasm"/>
    <property type="evidence" value="ECO:0007669"/>
    <property type="project" value="TreeGrafter"/>
</dbReference>
<dbReference type="Gene3D" id="3.40.50.1240">
    <property type="entry name" value="Phosphoglycerate mutase-like"/>
    <property type="match status" value="1"/>
</dbReference>
<proteinExistence type="predicted"/>
<dbReference type="PANTHER" id="PTHR48100:SF59">
    <property type="entry name" value="ADENOSYLCOBALAMIN_ALPHA-RIBAZOLE PHOSPHATASE"/>
    <property type="match status" value="1"/>
</dbReference>
<dbReference type="GO" id="GO:0016791">
    <property type="term" value="F:phosphatase activity"/>
    <property type="evidence" value="ECO:0007669"/>
    <property type="project" value="TreeGrafter"/>
</dbReference>
<gene>
    <name evidence="1" type="ORF">UFOPK3837_00732</name>
</gene>
<dbReference type="InterPro" id="IPR013078">
    <property type="entry name" value="His_Pase_superF_clade-1"/>
</dbReference>
<dbReference type="InterPro" id="IPR001345">
    <property type="entry name" value="PG/BPGM_mutase_AS"/>
</dbReference>
<accession>A0A6J7KPX6</accession>
<evidence type="ECO:0000313" key="1">
    <source>
        <dbReference type="EMBL" id="CAB4955804.1"/>
    </source>
</evidence>
<dbReference type="AlphaFoldDB" id="A0A6J7KPX6"/>